<accession>A0A3F3PZM5</accession>
<evidence type="ECO:0000313" key="1">
    <source>
        <dbReference type="EMBL" id="RDH32237.1"/>
    </source>
</evidence>
<organism evidence="1 2">
    <name type="scientific">Aspergillus welwitschiae</name>
    <dbReference type="NCBI Taxonomy" id="1341132"/>
    <lineage>
        <taxon>Eukaryota</taxon>
        <taxon>Fungi</taxon>
        <taxon>Dikarya</taxon>
        <taxon>Ascomycota</taxon>
        <taxon>Pezizomycotina</taxon>
        <taxon>Eurotiomycetes</taxon>
        <taxon>Eurotiomycetidae</taxon>
        <taxon>Eurotiales</taxon>
        <taxon>Aspergillaceae</taxon>
        <taxon>Aspergillus</taxon>
        <taxon>Aspergillus subgen. Circumdati</taxon>
    </lineage>
</organism>
<dbReference type="EMBL" id="KZ852051">
    <property type="protein sequence ID" value="RDH32237.1"/>
    <property type="molecule type" value="Genomic_DNA"/>
</dbReference>
<proteinExistence type="predicted"/>
<dbReference type="GeneID" id="38135044"/>
<gene>
    <name evidence="1" type="ORF">BDQ94DRAFT_145686</name>
</gene>
<sequence>MGDWFLLFPSLPLLQDGSMYLSVGAWALLIYPPIDGSLVGWLPSHLLLLEERYLLGTMNLPINGWLTTGPTARPNDHAALPSTALQGSSARLPVQWPPLLPP</sequence>
<evidence type="ECO:0000313" key="2">
    <source>
        <dbReference type="Proteomes" id="UP000253729"/>
    </source>
</evidence>
<dbReference type="RefSeq" id="XP_026625259.1">
    <property type="nucleotide sequence ID" value="XM_026766688.1"/>
</dbReference>
<name>A0A3F3PZM5_9EURO</name>
<keyword evidence="2" id="KW-1185">Reference proteome</keyword>
<reference evidence="1 2" key="1">
    <citation type="submission" date="2018-07" db="EMBL/GenBank/DDBJ databases">
        <title>The genomes of Aspergillus section Nigri reveals drivers in fungal speciation.</title>
        <authorList>
            <consortium name="DOE Joint Genome Institute"/>
            <person name="Vesth T.C."/>
            <person name="Nybo J."/>
            <person name="Theobald S."/>
            <person name="Brandl J."/>
            <person name="Frisvad J.C."/>
            <person name="Nielsen K.F."/>
            <person name="Lyhne E.K."/>
            <person name="Kogle M.E."/>
            <person name="Kuo A."/>
            <person name="Riley R."/>
            <person name="Clum A."/>
            <person name="Nolan M."/>
            <person name="Lipzen A."/>
            <person name="Salamov A."/>
            <person name="Henrissat B."/>
            <person name="Wiebenga A."/>
            <person name="De vries R.P."/>
            <person name="Grigoriev I.V."/>
            <person name="Mortensen U.H."/>
            <person name="Andersen M.R."/>
            <person name="Baker S.E."/>
        </authorList>
    </citation>
    <scope>NUCLEOTIDE SEQUENCE [LARGE SCALE GENOMIC DNA]</scope>
    <source>
        <strain evidence="1 2">CBS 139.54b</strain>
    </source>
</reference>
<dbReference type="AlphaFoldDB" id="A0A3F3PZM5"/>
<dbReference type="Proteomes" id="UP000253729">
    <property type="component" value="Unassembled WGS sequence"/>
</dbReference>
<protein>
    <submittedName>
        <fullName evidence="1">Uncharacterized protein</fullName>
    </submittedName>
</protein>